<dbReference type="Proteomes" id="UP000694872">
    <property type="component" value="Unplaced"/>
</dbReference>
<evidence type="ECO:0000256" key="5">
    <source>
        <dbReference type="ARBA" id="ARBA00023212"/>
    </source>
</evidence>
<dbReference type="InterPro" id="IPR009675">
    <property type="entry name" value="TPX2_fam"/>
</dbReference>
<evidence type="ECO:0000313" key="10">
    <source>
        <dbReference type="RefSeq" id="XP_013169161.1"/>
    </source>
</evidence>
<comment type="similarity">
    <text evidence="3">Belongs to the TPX2 family.</text>
</comment>
<dbReference type="Pfam" id="PF06886">
    <property type="entry name" value="TPX2"/>
    <property type="match status" value="1"/>
</dbReference>
<dbReference type="AlphaFoldDB" id="A0AAJ7EAB6"/>
<evidence type="ECO:0000256" key="7">
    <source>
        <dbReference type="SAM" id="MobiDB-lite"/>
    </source>
</evidence>
<gene>
    <name evidence="10" type="primary">LOC106118939</name>
</gene>
<dbReference type="PANTHER" id="PTHR14326:SF44">
    <property type="entry name" value="TARGETING PROTEIN FOR XKLP2"/>
    <property type="match status" value="1"/>
</dbReference>
<dbReference type="GO" id="GO:0005819">
    <property type="term" value="C:spindle"/>
    <property type="evidence" value="ECO:0007669"/>
    <property type="project" value="UniProtKB-SubCell"/>
</dbReference>
<dbReference type="GO" id="GO:0060236">
    <property type="term" value="P:regulation of mitotic spindle organization"/>
    <property type="evidence" value="ECO:0007669"/>
    <property type="project" value="InterPro"/>
</dbReference>
<evidence type="ECO:0000256" key="4">
    <source>
        <dbReference type="ARBA" id="ARBA00022490"/>
    </source>
</evidence>
<organism evidence="10">
    <name type="scientific">Papilio xuthus</name>
    <name type="common">Asian swallowtail butterfly</name>
    <dbReference type="NCBI Taxonomy" id="66420"/>
    <lineage>
        <taxon>Eukaryota</taxon>
        <taxon>Metazoa</taxon>
        <taxon>Ecdysozoa</taxon>
        <taxon>Arthropoda</taxon>
        <taxon>Hexapoda</taxon>
        <taxon>Insecta</taxon>
        <taxon>Pterygota</taxon>
        <taxon>Neoptera</taxon>
        <taxon>Endopterygota</taxon>
        <taxon>Lepidoptera</taxon>
        <taxon>Glossata</taxon>
        <taxon>Ditrysia</taxon>
        <taxon>Papilionoidea</taxon>
        <taxon>Papilionidae</taxon>
        <taxon>Papilioninae</taxon>
        <taxon>Papilio</taxon>
    </lineage>
</organism>
<evidence type="ECO:0000259" key="9">
    <source>
        <dbReference type="Pfam" id="PF12214"/>
    </source>
</evidence>
<feature type="region of interest" description="Disordered" evidence="7">
    <location>
        <begin position="125"/>
        <end position="149"/>
    </location>
</feature>
<evidence type="ECO:0000256" key="6">
    <source>
        <dbReference type="ARBA" id="ARBA00023242"/>
    </source>
</evidence>
<dbReference type="KEGG" id="pxu:106118939"/>
<evidence type="ECO:0000256" key="3">
    <source>
        <dbReference type="ARBA" id="ARBA00005885"/>
    </source>
</evidence>
<dbReference type="GeneID" id="106118939"/>
<name>A0AAJ7EAB6_PAPXU</name>
<feature type="domain" description="TPX2 central" evidence="9">
    <location>
        <begin position="132"/>
        <end position="231"/>
    </location>
</feature>
<dbReference type="Pfam" id="PF12214">
    <property type="entry name" value="TPX2_importin"/>
    <property type="match status" value="1"/>
</dbReference>
<evidence type="ECO:0000256" key="2">
    <source>
        <dbReference type="ARBA" id="ARBA00004186"/>
    </source>
</evidence>
<reference evidence="10" key="1">
    <citation type="submission" date="2025-08" db="UniProtKB">
        <authorList>
            <consortium name="RefSeq"/>
        </authorList>
    </citation>
    <scope>IDENTIFICATION</scope>
</reference>
<feature type="compositionally biased region" description="Polar residues" evidence="7">
    <location>
        <begin position="339"/>
        <end position="352"/>
    </location>
</feature>
<keyword evidence="6" id="KW-0539">Nucleus</keyword>
<sequence length="477" mass="55368">MEKSYVNFFRGENYYPSNEKFRVKEEPVSPQQDDFYFMEDFDFASCAGMKKSLSMNDITALKEELAKPDAQCMKEEPRYRRPTGSSNQDLSRAKFVSLAESVYHYQRDTPGRFHSTRPQIFRSQCNVGPPGLTVPHSPMLRSKARSRPVHVMSLKEREEMLIEEMKNFKIRANPVPKAIFYGPSLPDVPKKTATIPEPFKLTEVQKKTLPESPLAVQNFKARPAPKHILEKPQLPPKLPIESTKPITLRLNCKRADSAERIKCVKNINKFVKESENKHTCKSAHRDGPIRPEPFSFEKRDEEMKKRKEERIKQQLEEEKRLASVFKAQPLPAGVKKQMQHATGKSSGSNASSENKENCNRFEARPPDVLYKKPFKPVLQTIQVITPEPFELITEKRAAEREKFEQMLREKEEEREKMRLQMEKEQREAEERAQAELRTKLIHHAKPVPKLTPFMPQKCSDAITVPVTPNLMKRKQRK</sequence>
<keyword evidence="5" id="KW-0206">Cytoskeleton</keyword>
<evidence type="ECO:0000256" key="1">
    <source>
        <dbReference type="ARBA" id="ARBA00004123"/>
    </source>
</evidence>
<proteinExistence type="inferred from homology"/>
<feature type="region of interest" description="Disordered" evidence="7">
    <location>
        <begin position="279"/>
        <end position="305"/>
    </location>
</feature>
<dbReference type="PANTHER" id="PTHR14326">
    <property type="entry name" value="TARGETING PROTEIN FOR XKLP2"/>
    <property type="match status" value="1"/>
</dbReference>
<feature type="domain" description="TPX2 C-terminal" evidence="8">
    <location>
        <begin position="389"/>
        <end position="457"/>
    </location>
</feature>
<feature type="region of interest" description="Disordered" evidence="7">
    <location>
        <begin position="405"/>
        <end position="431"/>
    </location>
</feature>
<protein>
    <submittedName>
        <fullName evidence="10">Targeting protein for Xklp2 homolog isoform X1</fullName>
    </submittedName>
</protein>
<dbReference type="InterPro" id="IPR027329">
    <property type="entry name" value="TPX2_C"/>
</dbReference>
<comment type="subcellular location">
    <subcellularLocation>
        <location evidence="2">Cytoplasm</location>
        <location evidence="2">Cytoskeleton</location>
        <location evidence="2">Spindle</location>
    </subcellularLocation>
    <subcellularLocation>
        <location evidence="1">Nucleus</location>
    </subcellularLocation>
</comment>
<dbReference type="RefSeq" id="XP_013169161.1">
    <property type="nucleotide sequence ID" value="XM_013313707.1"/>
</dbReference>
<dbReference type="GO" id="GO:0005634">
    <property type="term" value="C:nucleus"/>
    <property type="evidence" value="ECO:0007669"/>
    <property type="project" value="UniProtKB-SubCell"/>
</dbReference>
<evidence type="ECO:0000259" key="8">
    <source>
        <dbReference type="Pfam" id="PF06886"/>
    </source>
</evidence>
<dbReference type="GO" id="GO:0005874">
    <property type="term" value="C:microtubule"/>
    <property type="evidence" value="ECO:0007669"/>
    <property type="project" value="InterPro"/>
</dbReference>
<keyword evidence="4" id="KW-0963">Cytoplasm</keyword>
<feature type="region of interest" description="Disordered" evidence="7">
    <location>
        <begin position="326"/>
        <end position="365"/>
    </location>
</feature>
<dbReference type="InterPro" id="IPR027330">
    <property type="entry name" value="TPX2_central_dom"/>
</dbReference>
<accession>A0AAJ7EAB6</accession>
<feature type="compositionally biased region" description="Basic and acidic residues" evidence="7">
    <location>
        <begin position="353"/>
        <end position="365"/>
    </location>
</feature>